<organism evidence="2 3">
    <name type="scientific">Taibaiella chishuiensis</name>
    <dbReference type="NCBI Taxonomy" id="1434707"/>
    <lineage>
        <taxon>Bacteria</taxon>
        <taxon>Pseudomonadati</taxon>
        <taxon>Bacteroidota</taxon>
        <taxon>Chitinophagia</taxon>
        <taxon>Chitinophagales</taxon>
        <taxon>Chitinophagaceae</taxon>
        <taxon>Taibaiella</taxon>
    </lineage>
</organism>
<keyword evidence="3" id="KW-1185">Reference proteome</keyword>
<keyword evidence="1" id="KW-1133">Transmembrane helix</keyword>
<accession>A0A2P8D809</accession>
<feature type="transmembrane region" description="Helical" evidence="1">
    <location>
        <begin position="15"/>
        <end position="35"/>
    </location>
</feature>
<dbReference type="OrthoDB" id="666176at2"/>
<dbReference type="Pfam" id="PF17561">
    <property type="entry name" value="TssO"/>
    <property type="match status" value="1"/>
</dbReference>
<keyword evidence="1" id="KW-0472">Membrane</keyword>
<gene>
    <name evidence="2" type="ORF">B0I18_102308</name>
</gene>
<dbReference type="InterPro" id="IPR039449">
    <property type="entry name" value="TssO"/>
</dbReference>
<dbReference type="EMBL" id="PYGD01000002">
    <property type="protein sequence ID" value="PSK93338.1"/>
    <property type="molecule type" value="Genomic_DNA"/>
</dbReference>
<proteinExistence type="predicted"/>
<name>A0A2P8D809_9BACT</name>
<dbReference type="RefSeq" id="WP_106522350.1">
    <property type="nucleotide sequence ID" value="NZ_PYGD01000002.1"/>
</dbReference>
<keyword evidence="1" id="KW-0812">Transmembrane</keyword>
<protein>
    <submittedName>
        <fullName evidence="2">Uncharacterized protein</fullName>
    </submittedName>
</protein>
<evidence type="ECO:0000313" key="2">
    <source>
        <dbReference type="EMBL" id="PSK93338.1"/>
    </source>
</evidence>
<dbReference type="AlphaFoldDB" id="A0A2P8D809"/>
<comment type="caution">
    <text evidence="2">The sequence shown here is derived from an EMBL/GenBank/DDBJ whole genome shotgun (WGS) entry which is preliminary data.</text>
</comment>
<dbReference type="Proteomes" id="UP000240572">
    <property type="component" value="Unassembled WGS sequence"/>
</dbReference>
<reference evidence="2 3" key="1">
    <citation type="submission" date="2018-03" db="EMBL/GenBank/DDBJ databases">
        <title>Genomic Encyclopedia of Type Strains, Phase III (KMG-III): the genomes of soil and plant-associated and newly described type strains.</title>
        <authorList>
            <person name="Whitman W."/>
        </authorList>
    </citation>
    <scope>NUCLEOTIDE SEQUENCE [LARGE SCALE GENOMIC DNA]</scope>
    <source>
        <strain evidence="2 3">CGMCC 1.12700</strain>
    </source>
</reference>
<evidence type="ECO:0000313" key="3">
    <source>
        <dbReference type="Proteomes" id="UP000240572"/>
    </source>
</evidence>
<sequence length="155" mass="17954">MEEKVTLGRIEKRHYLGYLIALYVVVASLLIWLVFSGTTNPFTQLSEVDKATIDRAAYFETVQLKAAKEYDSTMTLIRAYYGSAKTLENERQIEQRIAYIRGLYNNPDIQDSRKLVFMQMADFLNYSLSNAQNISVELDNIVKYKDDLERCRTGQ</sequence>
<evidence type="ECO:0000256" key="1">
    <source>
        <dbReference type="SAM" id="Phobius"/>
    </source>
</evidence>